<gene>
    <name evidence="2" type="ORF">GCM10011357_16070</name>
</gene>
<proteinExistence type="predicted"/>
<evidence type="ECO:0000313" key="2">
    <source>
        <dbReference type="EMBL" id="GGD61524.1"/>
    </source>
</evidence>
<evidence type="ECO:0000313" key="3">
    <source>
        <dbReference type="Proteomes" id="UP000614272"/>
    </source>
</evidence>
<dbReference type="Gene3D" id="2.40.50.870">
    <property type="entry name" value="Protein of unknown function (DUF3299)"/>
    <property type="match status" value="1"/>
</dbReference>
<feature type="signal peptide" evidence="1">
    <location>
        <begin position="1"/>
        <end position="17"/>
    </location>
</feature>
<feature type="chain" id="PRO_5045157914" description="DUF3299 domain-containing protein" evidence="1">
    <location>
        <begin position="18"/>
        <end position="155"/>
    </location>
</feature>
<reference evidence="3" key="1">
    <citation type="journal article" date="2019" name="Int. J. Syst. Evol. Microbiol.">
        <title>The Global Catalogue of Microorganisms (GCM) 10K type strain sequencing project: providing services to taxonomists for standard genome sequencing and annotation.</title>
        <authorList>
            <consortium name="The Broad Institute Genomics Platform"/>
            <consortium name="The Broad Institute Genome Sequencing Center for Infectious Disease"/>
            <person name="Wu L."/>
            <person name="Ma J."/>
        </authorList>
    </citation>
    <scope>NUCLEOTIDE SEQUENCE [LARGE SCALE GENOMIC DNA]</scope>
    <source>
        <strain evidence="3">CGMCC 1.12923</strain>
    </source>
</reference>
<dbReference type="RefSeq" id="WP_099033701.1">
    <property type="nucleotide sequence ID" value="NZ_BMGJ01000005.1"/>
</dbReference>
<evidence type="ECO:0008006" key="4">
    <source>
        <dbReference type="Google" id="ProtNLM"/>
    </source>
</evidence>
<dbReference type="EMBL" id="BMGJ01000005">
    <property type="protein sequence ID" value="GGD61524.1"/>
    <property type="molecule type" value="Genomic_DNA"/>
</dbReference>
<dbReference type="Proteomes" id="UP000614272">
    <property type="component" value="Unassembled WGS sequence"/>
</dbReference>
<name>A0ABQ1RBC7_9ALTE</name>
<protein>
    <recommendedName>
        <fullName evidence="4">DUF3299 domain-containing protein</fullName>
    </recommendedName>
</protein>
<dbReference type="InterPro" id="IPR021727">
    <property type="entry name" value="DUF3299"/>
</dbReference>
<organism evidence="2 3">
    <name type="scientific">Lacimicrobium alkaliphilum</name>
    <dbReference type="NCBI Taxonomy" id="1526571"/>
    <lineage>
        <taxon>Bacteria</taxon>
        <taxon>Pseudomonadati</taxon>
        <taxon>Pseudomonadota</taxon>
        <taxon>Gammaproteobacteria</taxon>
        <taxon>Alteromonadales</taxon>
        <taxon>Alteromonadaceae</taxon>
        <taxon>Lacimicrobium</taxon>
    </lineage>
</organism>
<comment type="caution">
    <text evidence="2">The sequence shown here is derived from an EMBL/GenBank/DDBJ whole genome shotgun (WGS) entry which is preliminary data.</text>
</comment>
<keyword evidence="3" id="KW-1185">Reference proteome</keyword>
<evidence type="ECO:0000256" key="1">
    <source>
        <dbReference type="SAM" id="SignalP"/>
    </source>
</evidence>
<dbReference type="Pfam" id="PF11736">
    <property type="entry name" value="DUF3299"/>
    <property type="match status" value="1"/>
</dbReference>
<accession>A0ABQ1RBC7</accession>
<sequence>MKKWIIALALLPMLAFAEEPLELFWEDLIPEDYQLPEQLVDHEANNDMTQQSLDAPVVEALNGSRVRIPGFVVPLEGDEEKLTEFLLVPFFGACIHVPPPPPNQIVHVKFPAGAPVENLFDAIWLTGTLSTEGWKGDIATVGYTMQGTKVEPYDG</sequence>
<keyword evidence="1" id="KW-0732">Signal</keyword>